<evidence type="ECO:0000256" key="1">
    <source>
        <dbReference type="SAM" id="SignalP"/>
    </source>
</evidence>
<dbReference type="STRING" id="879243.Poras_0210"/>
<dbReference type="KEGG" id="pah:Poras_0210"/>
<evidence type="ECO:0000313" key="2">
    <source>
        <dbReference type="EMBL" id="AEE12164.1"/>
    </source>
</evidence>
<dbReference type="eggNOG" id="ENOG502ZAG0">
    <property type="taxonomic scope" value="Bacteria"/>
</dbReference>
<organism evidence="2 3">
    <name type="scientific">Porphyromonas asaccharolytica (strain ATCC 25260 / DSM 20707 / BCRC 10618 / CCUG 7834 / JCM 6326 / LMG 13178 / VPI 4198 / B440)</name>
    <name type="common">Bacteroides asaccharolyticus</name>
    <dbReference type="NCBI Taxonomy" id="879243"/>
    <lineage>
        <taxon>Bacteria</taxon>
        <taxon>Pseudomonadati</taxon>
        <taxon>Bacteroidota</taxon>
        <taxon>Bacteroidia</taxon>
        <taxon>Bacteroidales</taxon>
        <taxon>Porphyromonadaceae</taxon>
        <taxon>Porphyromonas</taxon>
    </lineage>
</organism>
<feature type="signal peptide" evidence="1">
    <location>
        <begin position="1"/>
        <end position="29"/>
    </location>
</feature>
<dbReference type="RefSeq" id="WP_013759849.1">
    <property type="nucleotide sequence ID" value="NC_015501.1"/>
</dbReference>
<gene>
    <name evidence="2" type="ordered locus">Poras_0210</name>
</gene>
<keyword evidence="1" id="KW-0732">Signal</keyword>
<protein>
    <recommendedName>
        <fullName evidence="4">DUF4831 domain-containing protein</fullName>
    </recommendedName>
</protein>
<keyword evidence="3" id="KW-1185">Reference proteome</keyword>
<dbReference type="AlphaFoldDB" id="F4KLX6"/>
<accession>F4KLX6</accession>
<dbReference type="InterPro" id="IPR032265">
    <property type="entry name" value="DUF4831"/>
</dbReference>
<evidence type="ECO:0000313" key="3">
    <source>
        <dbReference type="Proteomes" id="UP000006545"/>
    </source>
</evidence>
<evidence type="ECO:0008006" key="4">
    <source>
        <dbReference type="Google" id="ProtNLM"/>
    </source>
</evidence>
<feature type="chain" id="PRO_5003311750" description="DUF4831 domain-containing protein" evidence="1">
    <location>
        <begin position="30"/>
        <end position="369"/>
    </location>
</feature>
<proteinExistence type="predicted"/>
<sequence>MHKPKTPTRLTRWVLVMAVVWLTSCASHQAIVTPYVAGEQSTSGVVYYLPKTQLRIHFVLSEEQFEPGALVAYASRYLGESYATQPTTRYQIERVAMHAHGVPDTMQSYLIESVATPSVEQLVSLTPEGLLYSLHGKAYKPTTTDYLADYPKGVTQQEASQALPQEYALATSRAKQAEVASSRLFELRERRVELLSGQVETMPCDGPALKMVLDGLDKEIAALQALFAGRTTKRYYEEIVDVPIDEPVSQQVVARFAPQYGLVDKADLSGAPVYINIESLDHSAPQSDTELHKLTKSKALRYIEPGRARVSLQLPERSQAIMLELSVAQWGRTALLEHKLGADKLGQLPYTIYFDLTSGSIELIELPQQ</sequence>
<reference evidence="3" key="1">
    <citation type="submission" date="2011-04" db="EMBL/GenBank/DDBJ databases">
        <title>The complete genome of Porphyromonas asaccharolytica DSM 20707.</title>
        <authorList>
            <person name="Lucas S."/>
            <person name="Han J."/>
            <person name="Lapidus A."/>
            <person name="Bruce D."/>
            <person name="Goodwin L."/>
            <person name="Pitluck S."/>
            <person name="Peters L."/>
            <person name="Kyrpides N."/>
            <person name="Mavromatis K."/>
            <person name="Ivanova N."/>
            <person name="Ovchinnikova G."/>
            <person name="Pagani I."/>
            <person name="Lu M."/>
            <person name="Detter J.C."/>
            <person name="Tapia R."/>
            <person name="Han C."/>
            <person name="Land M."/>
            <person name="Hauser L."/>
            <person name="Markowitz V."/>
            <person name="Cheng J.-F."/>
            <person name="Hugenholtz P."/>
            <person name="Woyke T."/>
            <person name="Wu D."/>
            <person name="Gronow S."/>
            <person name="Wellnitz S."/>
            <person name="Brambilla E."/>
            <person name="Klenk H.-P."/>
            <person name="Eisen J.A."/>
        </authorList>
    </citation>
    <scope>NUCLEOTIDE SEQUENCE [LARGE SCALE GENOMIC DNA]</scope>
    <source>
        <strain evidence="3">ATCC 25260 / DSM 20707 / VPI 4198</strain>
    </source>
</reference>
<dbReference type="EMBL" id="CP002689">
    <property type="protein sequence ID" value="AEE12164.1"/>
    <property type="molecule type" value="Genomic_DNA"/>
</dbReference>
<name>F4KLX6_PORAD</name>
<dbReference type="HOGENOM" id="CLU_067505_0_0_10"/>
<dbReference type="PROSITE" id="PS51257">
    <property type="entry name" value="PROKAR_LIPOPROTEIN"/>
    <property type="match status" value="1"/>
</dbReference>
<dbReference type="Pfam" id="PF16115">
    <property type="entry name" value="DUF4831"/>
    <property type="match status" value="1"/>
</dbReference>
<dbReference type="Proteomes" id="UP000006545">
    <property type="component" value="Chromosome"/>
</dbReference>